<name>A0A8H4PMJ1_9HYPO</name>
<keyword evidence="2" id="KW-1185">Reference proteome</keyword>
<reference evidence="1 2" key="1">
    <citation type="journal article" date="2020" name="Genome Biol. Evol.">
        <title>A new high-quality draft genome assembly of the Chinese cordyceps Ophiocordyceps sinensis.</title>
        <authorList>
            <person name="Shu R."/>
            <person name="Zhang J."/>
            <person name="Meng Q."/>
            <person name="Zhang H."/>
            <person name="Zhou G."/>
            <person name="Li M."/>
            <person name="Wu P."/>
            <person name="Zhao Y."/>
            <person name="Chen C."/>
            <person name="Qin Q."/>
        </authorList>
    </citation>
    <scope>NUCLEOTIDE SEQUENCE [LARGE SCALE GENOMIC DNA]</scope>
    <source>
        <strain evidence="1 2">IOZ07</strain>
    </source>
</reference>
<dbReference type="Proteomes" id="UP000557566">
    <property type="component" value="Unassembled WGS sequence"/>
</dbReference>
<dbReference type="SUPFAM" id="SSF55200">
    <property type="entry name" value="Translation initiation factor IF3, C-terminal domain"/>
    <property type="match status" value="1"/>
</dbReference>
<dbReference type="GO" id="GO:0006413">
    <property type="term" value="P:translational initiation"/>
    <property type="evidence" value="ECO:0007669"/>
    <property type="project" value="InterPro"/>
</dbReference>
<protein>
    <submittedName>
        <fullName evidence="1">Uncharacterized protein</fullName>
    </submittedName>
</protein>
<sequence length="68" mass="7284">MGKFLAKGMKVEVAVERKRGGKKATPDEAAALVKRVRHEAEALGGKEKGVAAGELLKTMKFVFEAKGK</sequence>
<proteinExistence type="predicted"/>
<organism evidence="1 2">
    <name type="scientific">Ophiocordyceps sinensis</name>
    <dbReference type="NCBI Taxonomy" id="72228"/>
    <lineage>
        <taxon>Eukaryota</taxon>
        <taxon>Fungi</taxon>
        <taxon>Dikarya</taxon>
        <taxon>Ascomycota</taxon>
        <taxon>Pezizomycotina</taxon>
        <taxon>Sordariomycetes</taxon>
        <taxon>Hypocreomycetidae</taxon>
        <taxon>Hypocreales</taxon>
        <taxon>Ophiocordycipitaceae</taxon>
        <taxon>Ophiocordyceps</taxon>
    </lineage>
</organism>
<comment type="caution">
    <text evidence="1">The sequence shown here is derived from an EMBL/GenBank/DDBJ whole genome shotgun (WGS) entry which is preliminary data.</text>
</comment>
<evidence type="ECO:0000313" key="1">
    <source>
        <dbReference type="EMBL" id="KAF4506588.1"/>
    </source>
</evidence>
<dbReference type="EMBL" id="JAAVMX010000007">
    <property type="protein sequence ID" value="KAF4506588.1"/>
    <property type="molecule type" value="Genomic_DNA"/>
</dbReference>
<dbReference type="Gene3D" id="3.30.110.10">
    <property type="entry name" value="Translation initiation factor 3 (IF-3), C-terminal domain"/>
    <property type="match status" value="1"/>
</dbReference>
<dbReference type="AlphaFoldDB" id="A0A8H4PMJ1"/>
<dbReference type="OrthoDB" id="21573at2759"/>
<dbReference type="InterPro" id="IPR036788">
    <property type="entry name" value="T_IF-3_C_sf"/>
</dbReference>
<evidence type="ECO:0000313" key="2">
    <source>
        <dbReference type="Proteomes" id="UP000557566"/>
    </source>
</evidence>
<accession>A0A8H4PMJ1</accession>
<gene>
    <name evidence="1" type="ORF">G6O67_006657</name>
</gene>